<protein>
    <submittedName>
        <fullName evidence="2">Uncharacterized protein</fullName>
    </submittedName>
</protein>
<keyword evidence="3" id="KW-1185">Reference proteome</keyword>
<comment type="caution">
    <text evidence="2">The sequence shown here is derived from an EMBL/GenBank/DDBJ whole genome shotgun (WGS) entry which is preliminary data.</text>
</comment>
<evidence type="ECO:0000256" key="1">
    <source>
        <dbReference type="SAM" id="MobiDB-lite"/>
    </source>
</evidence>
<dbReference type="AlphaFoldDB" id="A0A9W9YE68"/>
<proteinExistence type="predicted"/>
<evidence type="ECO:0000313" key="3">
    <source>
        <dbReference type="Proteomes" id="UP001163046"/>
    </source>
</evidence>
<organism evidence="2 3">
    <name type="scientific">Desmophyllum pertusum</name>
    <dbReference type="NCBI Taxonomy" id="174260"/>
    <lineage>
        <taxon>Eukaryota</taxon>
        <taxon>Metazoa</taxon>
        <taxon>Cnidaria</taxon>
        <taxon>Anthozoa</taxon>
        <taxon>Hexacorallia</taxon>
        <taxon>Scleractinia</taxon>
        <taxon>Caryophylliina</taxon>
        <taxon>Caryophylliidae</taxon>
        <taxon>Desmophyllum</taxon>
    </lineage>
</organism>
<feature type="compositionally biased region" description="Polar residues" evidence="1">
    <location>
        <begin position="182"/>
        <end position="194"/>
    </location>
</feature>
<sequence length="215" mass="23890">MDAIINFFQAILHQKRLLIEDISEPGLLSNAFVQGIVVKVYPIKCSERYGKLCKILLKEDVEKPTRNSPCARIHVFLLGDLADEGSRISEGNRVVLSEVDVECSPGGENQFQLIAWREKSQASIWVISNTGNVRANTMKDTAKSSDGCEEAPKTAETMIAVMTLAKKGMSSMNHANMTFQRQLPPTDKVPSTMSLKRGKGSFNLAPEESHHRLRM</sequence>
<feature type="region of interest" description="Disordered" evidence="1">
    <location>
        <begin position="182"/>
        <end position="215"/>
    </location>
</feature>
<dbReference type="EMBL" id="MU827785">
    <property type="protein sequence ID" value="KAJ7333707.1"/>
    <property type="molecule type" value="Genomic_DNA"/>
</dbReference>
<accession>A0A9W9YE68</accession>
<gene>
    <name evidence="2" type="ORF">OS493_015790</name>
</gene>
<dbReference type="Proteomes" id="UP001163046">
    <property type="component" value="Unassembled WGS sequence"/>
</dbReference>
<reference evidence="2" key="1">
    <citation type="submission" date="2023-01" db="EMBL/GenBank/DDBJ databases">
        <title>Genome assembly of the deep-sea coral Lophelia pertusa.</title>
        <authorList>
            <person name="Herrera S."/>
            <person name="Cordes E."/>
        </authorList>
    </citation>
    <scope>NUCLEOTIDE SEQUENCE</scope>
    <source>
        <strain evidence="2">USNM1676648</strain>
        <tissue evidence="2">Polyp</tissue>
    </source>
</reference>
<evidence type="ECO:0000313" key="2">
    <source>
        <dbReference type="EMBL" id="KAJ7333707.1"/>
    </source>
</evidence>
<name>A0A9W9YE68_9CNID</name>